<dbReference type="Proteomes" id="UP000684084">
    <property type="component" value="Unassembled WGS sequence"/>
</dbReference>
<dbReference type="EMBL" id="CAGKOT010000008">
    <property type="protein sequence ID" value="CAB5351230.1"/>
    <property type="molecule type" value="Genomic_DNA"/>
</dbReference>
<name>A0A915YYD0_9GLOM</name>
<dbReference type="GO" id="GO:0005634">
    <property type="term" value="C:nucleus"/>
    <property type="evidence" value="ECO:0007669"/>
    <property type="project" value="UniProtKB-SubCell"/>
</dbReference>
<dbReference type="GO" id="GO:0008270">
    <property type="term" value="F:zinc ion binding"/>
    <property type="evidence" value="ECO:0007669"/>
    <property type="project" value="UniProtKB-KW"/>
</dbReference>
<evidence type="ECO:0000313" key="8">
    <source>
        <dbReference type="Proteomes" id="UP000684084"/>
    </source>
</evidence>
<organism evidence="7 8">
    <name type="scientific">Rhizophagus irregularis</name>
    <dbReference type="NCBI Taxonomy" id="588596"/>
    <lineage>
        <taxon>Eukaryota</taxon>
        <taxon>Fungi</taxon>
        <taxon>Fungi incertae sedis</taxon>
        <taxon>Mucoromycota</taxon>
        <taxon>Glomeromycotina</taxon>
        <taxon>Glomeromycetes</taxon>
        <taxon>Glomerales</taxon>
        <taxon>Glomeraceae</taxon>
        <taxon>Rhizophagus</taxon>
    </lineage>
</organism>
<evidence type="ECO:0000256" key="1">
    <source>
        <dbReference type="ARBA" id="ARBA00004123"/>
    </source>
</evidence>
<accession>A0A915YYD0</accession>
<evidence type="ECO:0000256" key="3">
    <source>
        <dbReference type="ARBA" id="ARBA00022771"/>
    </source>
</evidence>
<keyword evidence="5" id="KW-0539">Nucleus</keyword>
<dbReference type="VEuPathDB" id="FungiDB:RhiirFUN_019302"/>
<gene>
    <name evidence="7" type="ORF">CHRIB12_LOCUS5071</name>
</gene>
<sequence length="656" mass="75623">MSSSPSTFSDFETIDDTNSTISDAGEFAYCKICELNYINTNKQVYSYSRKGGNTTNLINHLKDKHGITKDNYLEYLDESEENVQPLYILQNQAFQDLLLTCEPGYKIPCDNSIKNVLYSAYTWSKEQLQSLLRNTAVAVHLTTDLWTSKSQHSYICVTATWLTSDFEFQEALLSCNHLSYPHTGEVICDELFQILENWDLTTTAFTIATDNGMNMVKAVRLLKENYLEQIQHQSCVAHTLQLSVMEGLKQCKAFHRRIKSLQTFFCLLKQAERLHAAQQNPQTNSSKNEYVNPLEVLTDVKTQWNSTYLAWKRVLELHNFMRSVSTDLLSKSDQASQKEGEKLERLCLTPDEKIFLQQMVITLEPFETITRKISGAKYPILSLVVPYMYILKNNFAPNEENEPLEMYLNLVYGSNGEEEDSEMVSDDEYIPSGGTRQHWQYSHRQFHYQRRGNTQNREYLQPVNTEGLLQKVRAAIYLSLDELWPVPSNIMLVATFLDPRFKNFDWCNGNDKDEAKELVQVLYNDAKKDISPRDSINSIITSSSDDDDDIFKALKGKETNVRDDDEVVLYLQQKQIRLKDDPLKWWSVNEVTLPVLAQIARKYLSIPAASVPSERLFSDAGNHISARRTRLSPDLVDKMLFLKRNSDIFDIFPLLD</sequence>
<evidence type="ECO:0000256" key="4">
    <source>
        <dbReference type="ARBA" id="ARBA00022833"/>
    </source>
</evidence>
<dbReference type="PANTHER" id="PTHR46481">
    <property type="entry name" value="ZINC FINGER BED DOMAIN-CONTAINING PROTEIN 4"/>
    <property type="match status" value="1"/>
</dbReference>
<evidence type="ECO:0000256" key="5">
    <source>
        <dbReference type="ARBA" id="ARBA00023242"/>
    </source>
</evidence>
<evidence type="ECO:0000313" key="7">
    <source>
        <dbReference type="EMBL" id="CAB5351230.1"/>
    </source>
</evidence>
<dbReference type="VEuPathDB" id="FungiDB:RhiirFUN_019301"/>
<dbReference type="Pfam" id="PF05699">
    <property type="entry name" value="Dimer_Tnp_hAT"/>
    <property type="match status" value="1"/>
</dbReference>
<keyword evidence="4" id="KW-0862">Zinc</keyword>
<proteinExistence type="predicted"/>
<dbReference type="GO" id="GO:0046983">
    <property type="term" value="F:protein dimerization activity"/>
    <property type="evidence" value="ECO:0007669"/>
    <property type="project" value="InterPro"/>
</dbReference>
<protein>
    <recommendedName>
        <fullName evidence="6">HAT C-terminal dimerisation domain-containing protein</fullName>
    </recommendedName>
</protein>
<dbReference type="PANTHER" id="PTHR46481:SF10">
    <property type="entry name" value="ZINC FINGER BED DOMAIN-CONTAINING PROTEIN 39"/>
    <property type="match status" value="1"/>
</dbReference>
<keyword evidence="3" id="KW-0863">Zinc-finger</keyword>
<dbReference type="InterPro" id="IPR008906">
    <property type="entry name" value="HATC_C_dom"/>
</dbReference>
<dbReference type="OrthoDB" id="2435908at2759"/>
<dbReference type="AlphaFoldDB" id="A0A915YYD0"/>
<dbReference type="InterPro" id="IPR052035">
    <property type="entry name" value="ZnF_BED_domain_contain"/>
</dbReference>
<reference evidence="7" key="1">
    <citation type="submission" date="2020-05" db="EMBL/GenBank/DDBJ databases">
        <authorList>
            <person name="Rincon C."/>
            <person name="Sanders R I."/>
            <person name="Robbins C."/>
            <person name="Chaturvedi A."/>
        </authorList>
    </citation>
    <scope>NUCLEOTIDE SEQUENCE</scope>
    <source>
        <strain evidence="7">CHB12</strain>
    </source>
</reference>
<feature type="domain" description="HAT C-terminal dimerisation" evidence="6">
    <location>
        <begin position="569"/>
        <end position="645"/>
    </location>
</feature>
<comment type="subcellular location">
    <subcellularLocation>
        <location evidence="1">Nucleus</location>
    </subcellularLocation>
</comment>
<comment type="caution">
    <text evidence="7">The sequence shown here is derived from an EMBL/GenBank/DDBJ whole genome shotgun (WGS) entry which is preliminary data.</text>
</comment>
<evidence type="ECO:0000259" key="6">
    <source>
        <dbReference type="Pfam" id="PF05699"/>
    </source>
</evidence>
<dbReference type="VEuPathDB" id="FungiDB:RhiirFUN_021071"/>
<keyword evidence="2" id="KW-0479">Metal-binding</keyword>
<evidence type="ECO:0000256" key="2">
    <source>
        <dbReference type="ARBA" id="ARBA00022723"/>
    </source>
</evidence>